<reference evidence="1 2" key="1">
    <citation type="submission" date="2020-08" db="EMBL/GenBank/DDBJ databases">
        <title>Genomic Encyclopedia of Archaeal and Bacterial Type Strains, Phase II (KMG-II): from individual species to whole genera.</title>
        <authorList>
            <person name="Goeker M."/>
        </authorList>
    </citation>
    <scope>NUCLEOTIDE SEQUENCE [LARGE SCALE GENOMIC DNA]</scope>
    <source>
        <strain evidence="1 2">DSM 23288</strain>
    </source>
</reference>
<keyword evidence="2" id="KW-1185">Reference proteome</keyword>
<gene>
    <name evidence="1" type="ORF">BDZ31_000877</name>
</gene>
<organism evidence="1 2">
    <name type="scientific">Conexibacter arvalis</name>
    <dbReference type="NCBI Taxonomy" id="912552"/>
    <lineage>
        <taxon>Bacteria</taxon>
        <taxon>Bacillati</taxon>
        <taxon>Actinomycetota</taxon>
        <taxon>Thermoleophilia</taxon>
        <taxon>Solirubrobacterales</taxon>
        <taxon>Conexibacteraceae</taxon>
        <taxon>Conexibacter</taxon>
    </lineage>
</organism>
<comment type="caution">
    <text evidence="1">The sequence shown here is derived from an EMBL/GenBank/DDBJ whole genome shotgun (WGS) entry which is preliminary data.</text>
</comment>
<protein>
    <submittedName>
        <fullName evidence="1">Uncharacterized protein</fullName>
    </submittedName>
</protein>
<evidence type="ECO:0000313" key="1">
    <source>
        <dbReference type="EMBL" id="MBB4661304.1"/>
    </source>
</evidence>
<dbReference type="EMBL" id="JACHNU010000001">
    <property type="protein sequence ID" value="MBB4661304.1"/>
    <property type="molecule type" value="Genomic_DNA"/>
</dbReference>
<proteinExistence type="predicted"/>
<dbReference type="Proteomes" id="UP000585272">
    <property type="component" value="Unassembled WGS sequence"/>
</dbReference>
<sequence>MTVFPASQVVPLLRAIADPEGTGRVRPDDAATLRQVERNVAAYERRDDA</sequence>
<evidence type="ECO:0000313" key="2">
    <source>
        <dbReference type="Proteomes" id="UP000585272"/>
    </source>
</evidence>
<accession>A0A840IB17</accession>
<name>A0A840IB17_9ACTN</name>
<dbReference type="AlphaFoldDB" id="A0A840IB17"/>